<accession>A0A8I1GE35</accession>
<name>A0A8I1GE35_9HYPH</name>
<dbReference type="AlphaFoldDB" id="A0A8I1GE35"/>
<dbReference type="Proteomes" id="UP000623250">
    <property type="component" value="Unassembled WGS sequence"/>
</dbReference>
<dbReference type="RefSeq" id="WP_037236534.1">
    <property type="nucleotide sequence ID" value="NZ_JAEMUK010000078.1"/>
</dbReference>
<dbReference type="EMBL" id="JAEMUK010000078">
    <property type="protein sequence ID" value="MBJ7544260.1"/>
    <property type="molecule type" value="Genomic_DNA"/>
</dbReference>
<keyword evidence="2" id="KW-1185">Reference proteome</keyword>
<protein>
    <submittedName>
        <fullName evidence="1">Uncharacterized protein</fullName>
    </submittedName>
</protein>
<comment type="caution">
    <text evidence="1">The sequence shown here is derived from an EMBL/GenBank/DDBJ whole genome shotgun (WGS) entry which is preliminary data.</text>
</comment>
<evidence type="ECO:0000313" key="2">
    <source>
        <dbReference type="Proteomes" id="UP000623250"/>
    </source>
</evidence>
<proteinExistence type="predicted"/>
<evidence type="ECO:0000313" key="1">
    <source>
        <dbReference type="EMBL" id="MBJ7544260.1"/>
    </source>
</evidence>
<organism evidence="1 2">
    <name type="scientific">Rhodomicrobium udaipurense</name>
    <dbReference type="NCBI Taxonomy" id="1202716"/>
    <lineage>
        <taxon>Bacteria</taxon>
        <taxon>Pseudomonadati</taxon>
        <taxon>Pseudomonadota</taxon>
        <taxon>Alphaproteobacteria</taxon>
        <taxon>Hyphomicrobiales</taxon>
        <taxon>Hyphomicrobiaceae</taxon>
        <taxon>Rhodomicrobium</taxon>
    </lineage>
</organism>
<reference evidence="1 2" key="1">
    <citation type="submission" date="2020-12" db="EMBL/GenBank/DDBJ databases">
        <title>Revised draft genomes of Rhodomicrobium vannielii ATCC 17100 and Rhodomicrobium udaipurense JA643.</title>
        <authorList>
            <person name="Conners E.M."/>
            <person name="Davenport E.J."/>
            <person name="Bose A."/>
        </authorList>
    </citation>
    <scope>NUCLEOTIDE SEQUENCE [LARGE SCALE GENOMIC DNA]</scope>
    <source>
        <strain evidence="1 2">JA643</strain>
    </source>
</reference>
<gene>
    <name evidence="1" type="ORF">JDN41_11965</name>
</gene>
<sequence>MAEEWLYQIRVGLSDEAASLFNVDPQNAVLRPLTEVLHKHHATAITVYDAFAGYVSEAEQQGVDRYPLYAWTKAALDDPAKREKFAKLCTLHVNGDEVYEKSVAEALEADLLPLVDHGALTRVTKHDSNPAHNPQPPARFRQ</sequence>